<name>C5M972_CANTT</name>
<comment type="similarity">
    <text evidence="2">Belongs to the SUN family.</text>
</comment>
<dbReference type="VEuPathDB" id="FungiDB:CTRG_02944"/>
<evidence type="ECO:0000256" key="10">
    <source>
        <dbReference type="ARBA" id="ARBA00023326"/>
    </source>
</evidence>
<evidence type="ECO:0000313" key="13">
    <source>
        <dbReference type="EMBL" id="EER34126.1"/>
    </source>
</evidence>
<dbReference type="GO" id="GO:0016798">
    <property type="term" value="F:hydrolase activity, acting on glycosyl bonds"/>
    <property type="evidence" value="ECO:0007669"/>
    <property type="project" value="UniProtKB-KW"/>
</dbReference>
<keyword evidence="3" id="KW-0134">Cell wall</keyword>
<feature type="compositionally biased region" description="Low complexity" evidence="11">
    <location>
        <begin position="115"/>
        <end position="141"/>
    </location>
</feature>
<dbReference type="AlphaFoldDB" id="C5M972"/>
<gene>
    <name evidence="13" type="ORF">CTRG_02944</name>
</gene>
<proteinExistence type="inferred from homology"/>
<keyword evidence="14" id="KW-1185">Reference proteome</keyword>
<evidence type="ECO:0000256" key="12">
    <source>
        <dbReference type="SAM" id="SignalP"/>
    </source>
</evidence>
<evidence type="ECO:0000256" key="6">
    <source>
        <dbReference type="ARBA" id="ARBA00022801"/>
    </source>
</evidence>
<evidence type="ECO:0000256" key="8">
    <source>
        <dbReference type="ARBA" id="ARBA00023295"/>
    </source>
</evidence>
<dbReference type="Proteomes" id="UP000002037">
    <property type="component" value="Unassembled WGS sequence"/>
</dbReference>
<dbReference type="RefSeq" id="XP_002548647.1">
    <property type="nucleotide sequence ID" value="XM_002548601.1"/>
</dbReference>
<feature type="signal peptide" evidence="12">
    <location>
        <begin position="1"/>
        <end position="22"/>
    </location>
</feature>
<evidence type="ECO:0000256" key="7">
    <source>
        <dbReference type="ARBA" id="ARBA00023277"/>
    </source>
</evidence>
<dbReference type="EMBL" id="GG692397">
    <property type="protein sequence ID" value="EER34126.1"/>
    <property type="molecule type" value="Genomic_DNA"/>
</dbReference>
<dbReference type="HOGENOM" id="CLU_033459_2_0_1"/>
<dbReference type="InterPro" id="IPR051526">
    <property type="entry name" value="Beta-Glucosidase_SUN"/>
</dbReference>
<sequence length="416" mass="43610">MKFTRATVLAFAALSMAAPAFDEKLQKKRDGENCDETRVHSHHKHKRAVVYDYAYVTVTVDAKGNPVTTESAVTSVASTAETDETSSTSTDVSSTTTIVLDESLTSNEPKTLSLGTGTVTRSTSEETSAETSSSSGSSSGSDNGIYGDLSAFSDPTEEFEDGVLSCDEFPVGQGVIALDHLGFGGWSGIYNSDTSTGGSCKEGSYCSYACQSGMSKTQWPEDQPSNGVSVGGLLCKNGKLYKTNSRSNYLCEWGVNKANVVSKLSKSVAICRTDYPGTENMVIPTVVDGGSSSVITVVDQDTYYTWRGGATSAQYYVNNAGVAWKDGCLWGTAGSGVGNWAPLNFGAGYADGVAYLSLIPNPNNYDSLNFNVKIVAQDGASVSGSCVYKDGKYNGNGSDGCTVGVTSGAASFVLYE</sequence>
<evidence type="ECO:0000256" key="11">
    <source>
        <dbReference type="SAM" id="MobiDB-lite"/>
    </source>
</evidence>
<dbReference type="eggNOG" id="ENOG502QPVV">
    <property type="taxonomic scope" value="Eukaryota"/>
</dbReference>
<dbReference type="InterPro" id="IPR005556">
    <property type="entry name" value="SUN"/>
</dbReference>
<feature type="compositionally biased region" description="Polar residues" evidence="11">
    <location>
        <begin position="103"/>
        <end position="114"/>
    </location>
</feature>
<dbReference type="GO" id="GO:0009986">
    <property type="term" value="C:cell surface"/>
    <property type="evidence" value="ECO:0007669"/>
    <property type="project" value="TreeGrafter"/>
</dbReference>
<evidence type="ECO:0000313" key="14">
    <source>
        <dbReference type="Proteomes" id="UP000002037"/>
    </source>
</evidence>
<dbReference type="PANTHER" id="PTHR31316">
    <property type="entry name" value="BETA-GLUCOSIDASE-LIKE PROTEIN NCA3, MITOCHONDRIAL-RELATED"/>
    <property type="match status" value="1"/>
</dbReference>
<feature type="compositionally biased region" description="Low complexity" evidence="11">
    <location>
        <begin position="75"/>
        <end position="97"/>
    </location>
</feature>
<protein>
    <submittedName>
        <fullName evidence="13">Septation protein SUN4</fullName>
    </submittedName>
</protein>
<evidence type="ECO:0000256" key="3">
    <source>
        <dbReference type="ARBA" id="ARBA00022512"/>
    </source>
</evidence>
<dbReference type="GeneID" id="8299393"/>
<dbReference type="OrthoDB" id="5339822at2759"/>
<keyword evidence="7" id="KW-0119">Carbohydrate metabolism</keyword>
<keyword evidence="9" id="KW-0961">Cell wall biogenesis/degradation</keyword>
<evidence type="ECO:0000256" key="2">
    <source>
        <dbReference type="ARBA" id="ARBA00010579"/>
    </source>
</evidence>
<reference evidence="13 14" key="1">
    <citation type="journal article" date="2009" name="Nature">
        <title>Evolution of pathogenicity and sexual reproduction in eight Candida genomes.</title>
        <authorList>
            <person name="Butler G."/>
            <person name="Rasmussen M.D."/>
            <person name="Lin M.F."/>
            <person name="Santos M.A."/>
            <person name="Sakthikumar S."/>
            <person name="Munro C.A."/>
            <person name="Rheinbay E."/>
            <person name="Grabherr M."/>
            <person name="Forche A."/>
            <person name="Reedy J.L."/>
            <person name="Agrafioti I."/>
            <person name="Arnaud M.B."/>
            <person name="Bates S."/>
            <person name="Brown A.J."/>
            <person name="Brunke S."/>
            <person name="Costanzo M.C."/>
            <person name="Fitzpatrick D.A."/>
            <person name="de Groot P.W."/>
            <person name="Harris D."/>
            <person name="Hoyer L.L."/>
            <person name="Hube B."/>
            <person name="Klis F.M."/>
            <person name="Kodira C."/>
            <person name="Lennard N."/>
            <person name="Logue M.E."/>
            <person name="Martin R."/>
            <person name="Neiman A.M."/>
            <person name="Nikolaou E."/>
            <person name="Quail M.A."/>
            <person name="Quinn J."/>
            <person name="Santos M.C."/>
            <person name="Schmitzberger F.F."/>
            <person name="Sherlock G."/>
            <person name="Shah P."/>
            <person name="Silverstein K.A."/>
            <person name="Skrzypek M.S."/>
            <person name="Soll D."/>
            <person name="Staggs R."/>
            <person name="Stansfield I."/>
            <person name="Stumpf M.P."/>
            <person name="Sudbery P.E."/>
            <person name="Srikantha T."/>
            <person name="Zeng Q."/>
            <person name="Berman J."/>
            <person name="Berriman M."/>
            <person name="Heitman J."/>
            <person name="Gow N.A."/>
            <person name="Lorenz M.C."/>
            <person name="Birren B.W."/>
            <person name="Kellis M."/>
            <person name="Cuomo C.A."/>
        </authorList>
    </citation>
    <scope>NUCLEOTIDE SEQUENCE [LARGE SCALE GENOMIC DNA]</scope>
    <source>
        <strain evidence="14">ATCC MYA-3404 / T1</strain>
    </source>
</reference>
<keyword evidence="4" id="KW-0964">Secreted</keyword>
<keyword evidence="8" id="KW-0326">Glycosidase</keyword>
<evidence type="ECO:0000256" key="5">
    <source>
        <dbReference type="ARBA" id="ARBA00022729"/>
    </source>
</evidence>
<feature type="region of interest" description="Disordered" evidence="11">
    <location>
        <begin position="75"/>
        <end position="152"/>
    </location>
</feature>
<organism evidence="13 14">
    <name type="scientific">Candida tropicalis (strain ATCC MYA-3404 / T1)</name>
    <name type="common">Yeast</name>
    <dbReference type="NCBI Taxonomy" id="294747"/>
    <lineage>
        <taxon>Eukaryota</taxon>
        <taxon>Fungi</taxon>
        <taxon>Dikarya</taxon>
        <taxon>Ascomycota</taxon>
        <taxon>Saccharomycotina</taxon>
        <taxon>Pichiomycetes</taxon>
        <taxon>Debaryomycetaceae</taxon>
        <taxon>Candida/Lodderomyces clade</taxon>
        <taxon>Candida</taxon>
    </lineage>
</organism>
<dbReference type="GO" id="GO:0000272">
    <property type="term" value="P:polysaccharide catabolic process"/>
    <property type="evidence" value="ECO:0007669"/>
    <property type="project" value="UniProtKB-KW"/>
</dbReference>
<dbReference type="GO" id="GO:0009277">
    <property type="term" value="C:fungal-type cell wall"/>
    <property type="evidence" value="ECO:0007669"/>
    <property type="project" value="TreeGrafter"/>
</dbReference>
<dbReference type="PANTHER" id="PTHR31316:SF0">
    <property type="entry name" value="SECRETED BETA-GLUCOSIDASE SIM1-RELATED"/>
    <property type="match status" value="1"/>
</dbReference>
<keyword evidence="5 12" id="KW-0732">Signal</keyword>
<evidence type="ECO:0000256" key="9">
    <source>
        <dbReference type="ARBA" id="ARBA00023316"/>
    </source>
</evidence>
<dbReference type="KEGG" id="ctp:CTRG_02944"/>
<keyword evidence="6" id="KW-0378">Hydrolase</keyword>
<dbReference type="GO" id="GO:0031505">
    <property type="term" value="P:fungal-type cell wall organization"/>
    <property type="evidence" value="ECO:0007669"/>
    <property type="project" value="TreeGrafter"/>
</dbReference>
<keyword evidence="10" id="KW-0624">Polysaccharide degradation</keyword>
<accession>C5M972</accession>
<dbReference type="STRING" id="294747.C5M972"/>
<comment type="subcellular location">
    <subcellularLocation>
        <location evidence="1">Secreted</location>
        <location evidence="1">Cell wall</location>
    </subcellularLocation>
</comment>
<evidence type="ECO:0000256" key="4">
    <source>
        <dbReference type="ARBA" id="ARBA00022525"/>
    </source>
</evidence>
<feature type="chain" id="PRO_5002955505" evidence="12">
    <location>
        <begin position="23"/>
        <end position="416"/>
    </location>
</feature>
<dbReference type="Pfam" id="PF03856">
    <property type="entry name" value="SUN"/>
    <property type="match status" value="1"/>
</dbReference>
<evidence type="ECO:0000256" key="1">
    <source>
        <dbReference type="ARBA" id="ARBA00004191"/>
    </source>
</evidence>